<sequence>MDSFGLDFQDVQYSVLVSPKTIPSSSSGMQGDDYFSPLQNSNKISQEGQGFLDQSQLVGSVETAAPSGTSLLRPVLQVRTSQPSSVQKSSTQGQASYSANDYTPTPSCLSPRPPGDLDNERAYLVSNLHQQSDKATKYYERYAALEAQLPEAQKGSETRKVKREMSSLRNKMGESSQQEQLVLMRLGEIFFESQKRQHWQQQQQQSLTSPQQVLPMAQFPPMAEASPFPTTSSSVGTSSDYFTSSSALSPLSSAFVPGAITFSEDIWGEKPAPGKPMDEPQTIKEERIPGMGGFDEAMPDAIGNCGEFSEGVEYNDDRQMAGGSGTEEAQVDDVMWDFDGDDSEQAGVDKQRQRLSSFSLPPLPLSPREKRMSMPSLKNLWPKSRTDSSQPAS</sequence>
<feature type="region of interest" description="Disordered" evidence="1">
    <location>
        <begin position="68"/>
        <end position="114"/>
    </location>
</feature>
<evidence type="ECO:0000313" key="3">
    <source>
        <dbReference type="Proteomes" id="UP001287356"/>
    </source>
</evidence>
<evidence type="ECO:0000256" key="1">
    <source>
        <dbReference type="SAM" id="MobiDB-lite"/>
    </source>
</evidence>
<protein>
    <submittedName>
        <fullName evidence="2">Uncharacterized protein</fullName>
    </submittedName>
</protein>
<feature type="compositionally biased region" description="Polar residues" evidence="1">
    <location>
        <begin position="78"/>
        <end position="108"/>
    </location>
</feature>
<dbReference type="Proteomes" id="UP001287356">
    <property type="component" value="Unassembled WGS sequence"/>
</dbReference>
<gene>
    <name evidence="2" type="ORF">B0T24DRAFT_343412</name>
</gene>
<dbReference type="EMBL" id="JAULSN010000006">
    <property type="protein sequence ID" value="KAK3368900.1"/>
    <property type="molecule type" value="Genomic_DNA"/>
</dbReference>
<feature type="compositionally biased region" description="Acidic residues" evidence="1">
    <location>
        <begin position="329"/>
        <end position="344"/>
    </location>
</feature>
<keyword evidence="3" id="KW-1185">Reference proteome</keyword>
<feature type="region of interest" description="Disordered" evidence="1">
    <location>
        <begin position="315"/>
        <end position="393"/>
    </location>
</feature>
<dbReference type="AlphaFoldDB" id="A0AAE0K3L4"/>
<feature type="region of interest" description="Disordered" evidence="1">
    <location>
        <begin position="20"/>
        <end position="51"/>
    </location>
</feature>
<comment type="caution">
    <text evidence="2">The sequence shown here is derived from an EMBL/GenBank/DDBJ whole genome shotgun (WGS) entry which is preliminary data.</text>
</comment>
<proteinExistence type="predicted"/>
<feature type="compositionally biased region" description="Polar residues" evidence="1">
    <location>
        <begin position="37"/>
        <end position="51"/>
    </location>
</feature>
<evidence type="ECO:0000313" key="2">
    <source>
        <dbReference type="EMBL" id="KAK3368900.1"/>
    </source>
</evidence>
<organism evidence="2 3">
    <name type="scientific">Lasiosphaeria ovina</name>
    <dbReference type="NCBI Taxonomy" id="92902"/>
    <lineage>
        <taxon>Eukaryota</taxon>
        <taxon>Fungi</taxon>
        <taxon>Dikarya</taxon>
        <taxon>Ascomycota</taxon>
        <taxon>Pezizomycotina</taxon>
        <taxon>Sordariomycetes</taxon>
        <taxon>Sordariomycetidae</taxon>
        <taxon>Sordariales</taxon>
        <taxon>Lasiosphaeriaceae</taxon>
        <taxon>Lasiosphaeria</taxon>
    </lineage>
</organism>
<accession>A0AAE0K3L4</accession>
<name>A0AAE0K3L4_9PEZI</name>
<reference evidence="2" key="2">
    <citation type="submission" date="2023-06" db="EMBL/GenBank/DDBJ databases">
        <authorList>
            <consortium name="Lawrence Berkeley National Laboratory"/>
            <person name="Haridas S."/>
            <person name="Hensen N."/>
            <person name="Bonometti L."/>
            <person name="Westerberg I."/>
            <person name="Brannstrom I.O."/>
            <person name="Guillou S."/>
            <person name="Cros-Aarteil S."/>
            <person name="Calhoun S."/>
            <person name="Kuo A."/>
            <person name="Mondo S."/>
            <person name="Pangilinan J."/>
            <person name="Riley R."/>
            <person name="Labutti K."/>
            <person name="Andreopoulos B."/>
            <person name="Lipzen A."/>
            <person name="Chen C."/>
            <person name="Yanf M."/>
            <person name="Daum C."/>
            <person name="Ng V."/>
            <person name="Clum A."/>
            <person name="Steindorff A."/>
            <person name="Ohm R."/>
            <person name="Martin F."/>
            <person name="Silar P."/>
            <person name="Natvig D."/>
            <person name="Lalanne C."/>
            <person name="Gautier V."/>
            <person name="Ament-Velasquez S.L."/>
            <person name="Kruys A."/>
            <person name="Hutchinson M.I."/>
            <person name="Powell A.J."/>
            <person name="Barry K."/>
            <person name="Miller A.N."/>
            <person name="Grigoriev I.V."/>
            <person name="Debuchy R."/>
            <person name="Gladieux P."/>
            <person name="Thoren M.H."/>
            <person name="Johannesson H."/>
        </authorList>
    </citation>
    <scope>NUCLEOTIDE SEQUENCE</scope>
    <source>
        <strain evidence="2">CBS 958.72</strain>
    </source>
</reference>
<reference evidence="2" key="1">
    <citation type="journal article" date="2023" name="Mol. Phylogenet. Evol.">
        <title>Genome-scale phylogeny and comparative genomics of the fungal order Sordariales.</title>
        <authorList>
            <person name="Hensen N."/>
            <person name="Bonometti L."/>
            <person name="Westerberg I."/>
            <person name="Brannstrom I.O."/>
            <person name="Guillou S."/>
            <person name="Cros-Aarteil S."/>
            <person name="Calhoun S."/>
            <person name="Haridas S."/>
            <person name="Kuo A."/>
            <person name="Mondo S."/>
            <person name="Pangilinan J."/>
            <person name="Riley R."/>
            <person name="LaButti K."/>
            <person name="Andreopoulos B."/>
            <person name="Lipzen A."/>
            <person name="Chen C."/>
            <person name="Yan M."/>
            <person name="Daum C."/>
            <person name="Ng V."/>
            <person name="Clum A."/>
            <person name="Steindorff A."/>
            <person name="Ohm R.A."/>
            <person name="Martin F."/>
            <person name="Silar P."/>
            <person name="Natvig D.O."/>
            <person name="Lalanne C."/>
            <person name="Gautier V."/>
            <person name="Ament-Velasquez S.L."/>
            <person name="Kruys A."/>
            <person name="Hutchinson M.I."/>
            <person name="Powell A.J."/>
            <person name="Barry K."/>
            <person name="Miller A.N."/>
            <person name="Grigoriev I.V."/>
            <person name="Debuchy R."/>
            <person name="Gladieux P."/>
            <person name="Hiltunen Thoren M."/>
            <person name="Johannesson H."/>
        </authorList>
    </citation>
    <scope>NUCLEOTIDE SEQUENCE</scope>
    <source>
        <strain evidence="2">CBS 958.72</strain>
    </source>
</reference>